<evidence type="ECO:0000259" key="2">
    <source>
        <dbReference type="Pfam" id="PF13878"/>
    </source>
</evidence>
<gene>
    <name evidence="3" type="ORF">THITE_2089449</name>
</gene>
<dbReference type="RefSeq" id="XP_003654285.1">
    <property type="nucleotide sequence ID" value="XM_003654237.1"/>
</dbReference>
<name>G2R7P0_THETT</name>
<feature type="region of interest" description="Disordered" evidence="1">
    <location>
        <begin position="195"/>
        <end position="225"/>
    </location>
</feature>
<organism evidence="3 4">
    <name type="scientific">Thermothielavioides terrestris (strain ATCC 38088 / NRRL 8126)</name>
    <name type="common">Thielavia terrestris</name>
    <dbReference type="NCBI Taxonomy" id="578455"/>
    <lineage>
        <taxon>Eukaryota</taxon>
        <taxon>Fungi</taxon>
        <taxon>Dikarya</taxon>
        <taxon>Ascomycota</taxon>
        <taxon>Pezizomycotina</taxon>
        <taxon>Sordariomycetes</taxon>
        <taxon>Sordariomycetidae</taxon>
        <taxon>Sordariales</taxon>
        <taxon>Chaetomiaceae</taxon>
        <taxon>Thermothielavioides</taxon>
        <taxon>Thermothielavioides terrestris</taxon>
    </lineage>
</organism>
<dbReference type="OrthoDB" id="5231968at2759"/>
<feature type="compositionally biased region" description="Low complexity" evidence="1">
    <location>
        <begin position="119"/>
        <end position="128"/>
    </location>
</feature>
<sequence>MSGEHPAAALVDSLTPAATTPSKERKRPLRTYSRRPVQAREQAREYSPNEPTKSETDTRDAALADSSRLPALSSQDKNRGQPPSRGSILAYFKPLPPSSDKAPSGAASSDPAELPPSSPASSSTSPSTRPRKRRRLTTRPLLSEPGQYSTGAAADETGVPPECCPMTKDASIVVVPSKECGTLRSALSEVAVNRRDHPGAGPGGALANGSAGSKKRAGKRAAKDMTQTTLSLSVQKEPGFTMCGVCDILYNPLNEKDRREHNRRHAARCRIRQKAAGR</sequence>
<dbReference type="HOGENOM" id="CLU_067371_0_0_1"/>
<dbReference type="KEGG" id="ttt:THITE_2089449"/>
<evidence type="ECO:0000256" key="1">
    <source>
        <dbReference type="SAM" id="MobiDB-lite"/>
    </source>
</evidence>
<accession>G2R7P0</accession>
<evidence type="ECO:0000313" key="3">
    <source>
        <dbReference type="EMBL" id="AEO67949.1"/>
    </source>
</evidence>
<feature type="compositionally biased region" description="Basic and acidic residues" evidence="1">
    <location>
        <begin position="52"/>
        <end position="62"/>
    </location>
</feature>
<dbReference type="Pfam" id="PF13878">
    <property type="entry name" value="zf-C2H2_3"/>
    <property type="match status" value="1"/>
</dbReference>
<reference evidence="3 4" key="1">
    <citation type="journal article" date="2011" name="Nat. Biotechnol.">
        <title>Comparative genomic analysis of the thermophilic biomass-degrading fungi Myceliophthora thermophila and Thielavia terrestris.</title>
        <authorList>
            <person name="Berka R.M."/>
            <person name="Grigoriev I.V."/>
            <person name="Otillar R."/>
            <person name="Salamov A."/>
            <person name="Grimwood J."/>
            <person name="Reid I."/>
            <person name="Ishmael N."/>
            <person name="John T."/>
            <person name="Darmond C."/>
            <person name="Moisan M.-C."/>
            <person name="Henrissat B."/>
            <person name="Coutinho P.M."/>
            <person name="Lombard V."/>
            <person name="Natvig D.O."/>
            <person name="Lindquist E."/>
            <person name="Schmutz J."/>
            <person name="Lucas S."/>
            <person name="Harris P."/>
            <person name="Powlowski J."/>
            <person name="Bellemare A."/>
            <person name="Taylor D."/>
            <person name="Butler G."/>
            <person name="de Vries R.P."/>
            <person name="Allijn I.E."/>
            <person name="van den Brink J."/>
            <person name="Ushinsky S."/>
            <person name="Storms R."/>
            <person name="Powell A.J."/>
            <person name="Paulsen I.T."/>
            <person name="Elbourne L.D.H."/>
            <person name="Baker S.E."/>
            <person name="Magnuson J."/>
            <person name="LaBoissiere S."/>
            <person name="Clutterbuck A.J."/>
            <person name="Martinez D."/>
            <person name="Wogulis M."/>
            <person name="de Leon A.L."/>
            <person name="Rey M.W."/>
            <person name="Tsang A."/>
        </authorList>
    </citation>
    <scope>NUCLEOTIDE SEQUENCE [LARGE SCALE GENOMIC DNA]</scope>
    <source>
        <strain evidence="4">ATCC 38088 / NRRL 8126</strain>
    </source>
</reference>
<dbReference type="EMBL" id="CP003011">
    <property type="protein sequence ID" value="AEO67949.1"/>
    <property type="molecule type" value="Genomic_DNA"/>
</dbReference>
<dbReference type="eggNOG" id="ENOG502RW0X">
    <property type="taxonomic scope" value="Eukaryota"/>
</dbReference>
<feature type="domain" description="N-acetyltransferase ESCO zinc-finger" evidence="2">
    <location>
        <begin position="227"/>
        <end position="266"/>
    </location>
</feature>
<proteinExistence type="predicted"/>
<feature type="compositionally biased region" description="Basic residues" evidence="1">
    <location>
        <begin position="24"/>
        <end position="33"/>
    </location>
</feature>
<feature type="region of interest" description="Disordered" evidence="1">
    <location>
        <begin position="1"/>
        <end position="160"/>
    </location>
</feature>
<dbReference type="Proteomes" id="UP000008181">
    <property type="component" value="Chromosome 3"/>
</dbReference>
<dbReference type="InterPro" id="IPR028005">
    <property type="entry name" value="AcTrfase_ESCO_Znf_dom"/>
</dbReference>
<protein>
    <recommendedName>
        <fullName evidence="2">N-acetyltransferase ESCO zinc-finger domain-containing protein</fullName>
    </recommendedName>
</protein>
<dbReference type="AlphaFoldDB" id="G2R7P0"/>
<dbReference type="GeneID" id="11515941"/>
<evidence type="ECO:0000313" key="4">
    <source>
        <dbReference type="Proteomes" id="UP000008181"/>
    </source>
</evidence>
<keyword evidence="4" id="KW-1185">Reference proteome</keyword>